<dbReference type="InterPro" id="IPR001482">
    <property type="entry name" value="T2SS/T4SS_dom"/>
</dbReference>
<evidence type="ECO:0000313" key="3">
    <source>
        <dbReference type="EMBL" id="VAW05747.1"/>
    </source>
</evidence>
<dbReference type="AlphaFoldDB" id="A0A3B0SXE3"/>
<comment type="similarity">
    <text evidence="1">Belongs to the GSP E family.</text>
</comment>
<dbReference type="CDD" id="cd01130">
    <property type="entry name" value="VirB11-like_ATPase"/>
    <property type="match status" value="1"/>
</dbReference>
<dbReference type="Pfam" id="PF00437">
    <property type="entry name" value="T2SSE"/>
    <property type="match status" value="1"/>
</dbReference>
<dbReference type="InterPro" id="IPR027417">
    <property type="entry name" value="P-loop_NTPase"/>
</dbReference>
<reference evidence="3" key="1">
    <citation type="submission" date="2018-06" db="EMBL/GenBank/DDBJ databases">
        <authorList>
            <person name="Zhirakovskaya E."/>
        </authorList>
    </citation>
    <scope>NUCLEOTIDE SEQUENCE</scope>
</reference>
<dbReference type="EMBL" id="UOEK01000324">
    <property type="protein sequence ID" value="VAW05747.1"/>
    <property type="molecule type" value="Genomic_DNA"/>
</dbReference>
<dbReference type="PANTHER" id="PTHR30486:SF6">
    <property type="entry name" value="TYPE IV PILUS RETRACTATION ATPASE PILT"/>
    <property type="match status" value="1"/>
</dbReference>
<dbReference type="SUPFAM" id="SSF52540">
    <property type="entry name" value="P-loop containing nucleoside triphosphate hydrolases"/>
    <property type="match status" value="1"/>
</dbReference>
<feature type="domain" description="Bacterial type II secretion system protein E" evidence="2">
    <location>
        <begin position="53"/>
        <end position="330"/>
    </location>
</feature>
<dbReference type="Gene3D" id="3.30.450.380">
    <property type="match status" value="1"/>
</dbReference>
<dbReference type="InterPro" id="IPR050921">
    <property type="entry name" value="T4SS_GSP_E_ATPase"/>
</dbReference>
<dbReference type="PANTHER" id="PTHR30486">
    <property type="entry name" value="TWITCHING MOTILITY PROTEIN PILT"/>
    <property type="match status" value="1"/>
</dbReference>
<sequence length="356" mass="38250">MAVADRIARELVDRGVKLTRPDLRHAARRVVPDVAPLASPGEVESAIDLLVGFGVLEPLMHDDAVTDIFVNGPDDIWVERRGTLRRSCITFPSDEAIRAAVERVIAPLGLRLDLASPAVDARFPDGSRLHALIPPLSPHGTTVAIRRFGARLGTLDELVGVGSLDRTGARFLSQAVAARESILVSGGTGSGKTTMLNVLASSVDQSQRIVTVEDAAELSITGHVVKLESRPANSEGIGEVTLGDLVRHALRLRPDRIIVGEVRGPEALDLISAMNTGHDGSMSTVHANGPEEALWRVETLALSGDRRVPAEAVRRQLRSAIDMVVHLARTTAGRRVLSITRIGRDDIEEVWACSPR</sequence>
<evidence type="ECO:0000259" key="2">
    <source>
        <dbReference type="Pfam" id="PF00437"/>
    </source>
</evidence>
<gene>
    <name evidence="3" type="ORF">MNBD_ACTINO02-2348</name>
</gene>
<dbReference type="Gene3D" id="3.40.50.300">
    <property type="entry name" value="P-loop containing nucleotide triphosphate hydrolases"/>
    <property type="match status" value="1"/>
</dbReference>
<keyword evidence="3" id="KW-0378">Hydrolase</keyword>
<name>A0A3B0SXE3_9ZZZZ</name>
<accession>A0A3B0SXE3</accession>
<protein>
    <submittedName>
        <fullName evidence="3">Type II/IV secretion system ATP hydrolase TadA/VirB11/CpaF, TadA subfamily</fullName>
    </submittedName>
</protein>
<dbReference type="GO" id="GO:0016887">
    <property type="term" value="F:ATP hydrolysis activity"/>
    <property type="evidence" value="ECO:0007669"/>
    <property type="project" value="InterPro"/>
</dbReference>
<evidence type="ECO:0000256" key="1">
    <source>
        <dbReference type="ARBA" id="ARBA00006611"/>
    </source>
</evidence>
<organism evidence="3">
    <name type="scientific">hydrothermal vent metagenome</name>
    <dbReference type="NCBI Taxonomy" id="652676"/>
    <lineage>
        <taxon>unclassified sequences</taxon>
        <taxon>metagenomes</taxon>
        <taxon>ecological metagenomes</taxon>
    </lineage>
</organism>
<proteinExistence type="inferred from homology"/>